<protein>
    <submittedName>
        <fullName evidence="1">Uncharacterized protein</fullName>
    </submittedName>
</protein>
<dbReference type="EMBL" id="SNRY01000337">
    <property type="protein sequence ID" value="KAA6342244.1"/>
    <property type="molecule type" value="Genomic_DNA"/>
</dbReference>
<reference evidence="1" key="1">
    <citation type="submission" date="2019-03" db="EMBL/GenBank/DDBJ databases">
        <title>Single cell metagenomics reveals metabolic interactions within the superorganism composed of flagellate Streblomastix strix and complex community of Bacteroidetes bacteria on its surface.</title>
        <authorList>
            <person name="Treitli S.C."/>
            <person name="Kolisko M."/>
            <person name="Husnik F."/>
            <person name="Keeling P."/>
            <person name="Hampl V."/>
        </authorList>
    </citation>
    <scope>NUCLEOTIDE SEQUENCE</scope>
    <source>
        <strain evidence="1">STM</strain>
    </source>
</reference>
<comment type="caution">
    <text evidence="1">The sequence shown here is derived from an EMBL/GenBank/DDBJ whole genome shotgun (WGS) entry which is preliminary data.</text>
</comment>
<evidence type="ECO:0000313" key="1">
    <source>
        <dbReference type="EMBL" id="KAA6342244.1"/>
    </source>
</evidence>
<dbReference type="AlphaFoldDB" id="A0A5J4S804"/>
<organism evidence="1">
    <name type="scientific">termite gut metagenome</name>
    <dbReference type="NCBI Taxonomy" id="433724"/>
    <lineage>
        <taxon>unclassified sequences</taxon>
        <taxon>metagenomes</taxon>
        <taxon>organismal metagenomes</taxon>
    </lineage>
</organism>
<accession>A0A5J4S804</accession>
<sequence length="180" mass="21718">MYNANKITMNQTTTEKPNVIIELAPYLHDFLYHEFGCNKKKEDGVIINVSNDIGIIIQSMVEFSNIPKQQEIKDNPIKIYLPVQEWNHFLYKRNFLYVPVWKQRMIQDYIESLFRLRIREYFQTGYDKGFKQEQIIQAFLTSYNIKQNALNYDAIKKYDYRNRKKIKEEVNREIQLADCL</sequence>
<name>A0A5J4S804_9ZZZZ</name>
<proteinExistence type="predicted"/>
<gene>
    <name evidence="1" type="ORF">EZS27_009974</name>
</gene>